<dbReference type="SUPFAM" id="SSF55031">
    <property type="entry name" value="Bacterial exopeptidase dimerisation domain"/>
    <property type="match status" value="1"/>
</dbReference>
<dbReference type="Gene3D" id="3.40.630.10">
    <property type="entry name" value="Zn peptidases"/>
    <property type="match status" value="1"/>
</dbReference>
<keyword evidence="3" id="KW-0479">Metal-binding</keyword>
<dbReference type="GO" id="GO:0016787">
    <property type="term" value="F:hydrolase activity"/>
    <property type="evidence" value="ECO:0007669"/>
    <property type="project" value="UniProtKB-KW"/>
</dbReference>
<dbReference type="SUPFAM" id="SSF53187">
    <property type="entry name" value="Zn-dependent exopeptidases"/>
    <property type="match status" value="1"/>
</dbReference>
<comment type="caution">
    <text evidence="6">The sequence shown here is derived from an EMBL/GenBank/DDBJ whole genome shotgun (WGS) entry which is preliminary data.</text>
</comment>
<dbReference type="PANTHER" id="PTHR11014">
    <property type="entry name" value="PEPTIDASE M20 FAMILY MEMBER"/>
    <property type="match status" value="1"/>
</dbReference>
<sequence length="439" mass="46442">MTKTLLLGASLMFVAGLPLTSLAAQSLTDRVIDNAAQLEQKAIGWRHDIHQHPELGNQETRTAALIAGHLRQLGMTVETGVGTTGVVAMLKGGKPGPVVALRADMDALPVAENTGLAYASAVKQEYLGKSMPVMHACGHDAHVAILMAVAENLAAVREELPGSVKFIFQPAEEGPSDYVYDGERYFGARLMVEEGVLENPAVDAIFGLHVTAAAPTGVIGYRSGPTMASSGDLHITVTGKQTHGAQPWNGVDPIVASAQIITGLQTVVSRRTDIMPAPAVVTIGTIEGGTRHNIIPDKVKMTGTVRTFDDAVQKEVNAQITQTAEHTAQASGAQAEVKIIENYATTVNEPALTARMLPTLQRVTDGRTFPSPLVTGSEDFSYFAQKVPGLFFFLGVTPADNMGKAAPNHSPEFMVDDKALLTGIKALSALTTDYLQATD</sequence>
<dbReference type="RefSeq" id="WP_149333998.1">
    <property type="nucleotide sequence ID" value="NZ_QOVF01000007.1"/>
</dbReference>
<evidence type="ECO:0000256" key="2">
    <source>
        <dbReference type="ARBA" id="ARBA00022801"/>
    </source>
</evidence>
<feature type="binding site" evidence="3">
    <location>
        <position position="209"/>
    </location>
    <ligand>
        <name>Mn(2+)</name>
        <dbReference type="ChEBI" id="CHEBI:29035"/>
        <label>2</label>
    </ligand>
</feature>
<dbReference type="AlphaFoldDB" id="A0A7V7GPV5"/>
<dbReference type="GO" id="GO:0046872">
    <property type="term" value="F:metal ion binding"/>
    <property type="evidence" value="ECO:0007669"/>
    <property type="project" value="UniProtKB-KW"/>
</dbReference>
<feature type="binding site" evidence="3">
    <location>
        <position position="409"/>
    </location>
    <ligand>
        <name>Mn(2+)</name>
        <dbReference type="ChEBI" id="CHEBI:29035"/>
        <label>2</label>
    </ligand>
</feature>
<feature type="binding site" evidence="3">
    <location>
        <position position="137"/>
    </location>
    <ligand>
        <name>Mn(2+)</name>
        <dbReference type="ChEBI" id="CHEBI:29035"/>
        <label>2</label>
    </ligand>
</feature>
<evidence type="ECO:0000259" key="5">
    <source>
        <dbReference type="Pfam" id="PF07687"/>
    </source>
</evidence>
<dbReference type="Pfam" id="PF01546">
    <property type="entry name" value="Peptidase_M20"/>
    <property type="match status" value="1"/>
</dbReference>
<name>A0A7V7GPV5_9GAMM</name>
<feature type="domain" description="Peptidase M20 dimerisation" evidence="5">
    <location>
        <begin position="231"/>
        <end position="328"/>
    </location>
</feature>
<dbReference type="Gene3D" id="3.30.70.360">
    <property type="match status" value="1"/>
</dbReference>
<dbReference type="OrthoDB" id="9777385at2"/>
<keyword evidence="2 6" id="KW-0378">Hydrolase</keyword>
<comment type="similarity">
    <text evidence="1">Belongs to the peptidase M20 family.</text>
</comment>
<dbReference type="Proteomes" id="UP000463138">
    <property type="component" value="Unassembled WGS sequence"/>
</dbReference>
<evidence type="ECO:0000256" key="1">
    <source>
        <dbReference type="ARBA" id="ARBA00006153"/>
    </source>
</evidence>
<feature type="chain" id="PRO_5031010002" evidence="4">
    <location>
        <begin position="24"/>
        <end position="439"/>
    </location>
</feature>
<keyword evidence="4" id="KW-0732">Signal</keyword>
<dbReference type="FunFam" id="3.30.70.360:FF:000014">
    <property type="entry name" value="N-acyl-L-amino acid amidohydrolase"/>
    <property type="match status" value="1"/>
</dbReference>
<proteinExistence type="inferred from homology"/>
<accession>A0A7V7GPV5</accession>
<dbReference type="EMBL" id="QOVF01000007">
    <property type="protein sequence ID" value="KAA0691861.1"/>
    <property type="molecule type" value="Genomic_DNA"/>
</dbReference>
<dbReference type="InterPro" id="IPR017439">
    <property type="entry name" value="Amidohydrolase"/>
</dbReference>
<dbReference type="NCBIfam" id="TIGR01891">
    <property type="entry name" value="amidohydrolases"/>
    <property type="match status" value="1"/>
</dbReference>
<organism evidence="6 7">
    <name type="scientific">Halopseudomonas laoshanensis</name>
    <dbReference type="NCBI Taxonomy" id="2268758"/>
    <lineage>
        <taxon>Bacteria</taxon>
        <taxon>Pseudomonadati</taxon>
        <taxon>Pseudomonadota</taxon>
        <taxon>Gammaproteobacteria</taxon>
        <taxon>Pseudomonadales</taxon>
        <taxon>Pseudomonadaceae</taxon>
        <taxon>Halopseudomonas</taxon>
    </lineage>
</organism>
<feature type="binding site" evidence="3">
    <location>
        <position position="173"/>
    </location>
    <ligand>
        <name>Mn(2+)</name>
        <dbReference type="ChEBI" id="CHEBI:29035"/>
        <label>1</label>
    </ligand>
</feature>
<protein>
    <submittedName>
        <fullName evidence="6">Amidohydrolase</fullName>
    </submittedName>
</protein>
<dbReference type="PIRSF" id="PIRSF005962">
    <property type="entry name" value="Pept_M20D_amidohydro"/>
    <property type="match status" value="1"/>
</dbReference>
<keyword evidence="3" id="KW-0464">Manganese</keyword>
<dbReference type="InterPro" id="IPR036264">
    <property type="entry name" value="Bact_exopeptidase_dim_dom"/>
</dbReference>
<evidence type="ECO:0000313" key="7">
    <source>
        <dbReference type="Proteomes" id="UP000463138"/>
    </source>
</evidence>
<evidence type="ECO:0000256" key="4">
    <source>
        <dbReference type="SAM" id="SignalP"/>
    </source>
</evidence>
<evidence type="ECO:0000256" key="3">
    <source>
        <dbReference type="PIRSR" id="PIRSR005962-1"/>
    </source>
</evidence>
<feature type="signal peptide" evidence="4">
    <location>
        <begin position="1"/>
        <end position="23"/>
    </location>
</feature>
<dbReference type="Pfam" id="PF07687">
    <property type="entry name" value="M20_dimer"/>
    <property type="match status" value="1"/>
</dbReference>
<comment type="cofactor">
    <cofactor evidence="3">
        <name>Mn(2+)</name>
        <dbReference type="ChEBI" id="CHEBI:29035"/>
    </cofactor>
    <text evidence="3">The Mn(2+) ion enhances activity.</text>
</comment>
<gene>
    <name evidence="6" type="ORF">DT594_16660</name>
</gene>
<dbReference type="PANTHER" id="PTHR11014:SF63">
    <property type="entry name" value="METALLOPEPTIDASE, PUTATIVE (AFU_ORTHOLOGUE AFUA_6G09600)-RELATED"/>
    <property type="match status" value="1"/>
</dbReference>
<keyword evidence="7" id="KW-1185">Reference proteome</keyword>
<reference evidence="6 7" key="1">
    <citation type="submission" date="2018-07" db="EMBL/GenBank/DDBJ databases">
        <title>Pseudomonas laoshanensis sp. nov., isolated from soil.</title>
        <authorList>
            <person name="Sun J."/>
            <person name="Yu L."/>
            <person name="Wang M."/>
            <person name="Zhang C."/>
        </authorList>
    </citation>
    <scope>NUCLEOTIDE SEQUENCE [LARGE SCALE GENOMIC DNA]</scope>
    <source>
        <strain evidence="6 7">Y22</strain>
    </source>
</reference>
<dbReference type="InterPro" id="IPR011650">
    <property type="entry name" value="Peptidase_M20_dimer"/>
</dbReference>
<evidence type="ECO:0000313" key="6">
    <source>
        <dbReference type="EMBL" id="KAA0691861.1"/>
    </source>
</evidence>
<dbReference type="InterPro" id="IPR002933">
    <property type="entry name" value="Peptidase_M20"/>
</dbReference>
<feature type="binding site" evidence="3">
    <location>
        <position position="139"/>
    </location>
    <ligand>
        <name>Mn(2+)</name>
        <dbReference type="ChEBI" id="CHEBI:29035"/>
        <label>2</label>
    </ligand>
</feature>